<organism evidence="1 2">
    <name type="scientific">Amborella trichopoda</name>
    <dbReference type="NCBI Taxonomy" id="13333"/>
    <lineage>
        <taxon>Eukaryota</taxon>
        <taxon>Viridiplantae</taxon>
        <taxon>Streptophyta</taxon>
        <taxon>Embryophyta</taxon>
        <taxon>Tracheophyta</taxon>
        <taxon>Spermatophyta</taxon>
        <taxon>Magnoliopsida</taxon>
        <taxon>Amborellales</taxon>
        <taxon>Amborellaceae</taxon>
        <taxon>Amborella</taxon>
    </lineage>
</organism>
<dbReference type="HOGENOM" id="CLU_2076282_0_0_1"/>
<evidence type="ECO:0000313" key="1">
    <source>
        <dbReference type="EMBL" id="ERM98805.1"/>
    </source>
</evidence>
<gene>
    <name evidence="1" type="ORF">AMTR_s00093p00092080</name>
</gene>
<dbReference type="Proteomes" id="UP000017836">
    <property type="component" value="Unassembled WGS sequence"/>
</dbReference>
<sequence length="118" mass="13236">MPQSTSFSCRVFAIVHTWTPRLHLKAVYRLLGQVSLHELIMAPHLLRGLIAKPARCGAVVGTTREDLDALCIGVRRILSLEESVLGRNNSWFQQLIKECLEGGSMMANTIVDFTIPRY</sequence>
<dbReference type="AlphaFoldDB" id="W1NU67"/>
<evidence type="ECO:0000313" key="2">
    <source>
        <dbReference type="Proteomes" id="UP000017836"/>
    </source>
</evidence>
<dbReference type="EMBL" id="KI395256">
    <property type="protein sequence ID" value="ERM98805.1"/>
    <property type="molecule type" value="Genomic_DNA"/>
</dbReference>
<name>W1NU67_AMBTC</name>
<protein>
    <submittedName>
        <fullName evidence="1">Uncharacterized protein</fullName>
    </submittedName>
</protein>
<proteinExistence type="predicted"/>
<dbReference type="Gramene" id="ERM98805">
    <property type="protein sequence ID" value="ERM98805"/>
    <property type="gene ID" value="AMTR_s00093p00092080"/>
</dbReference>
<accession>W1NU67</accession>
<reference evidence="2" key="1">
    <citation type="journal article" date="2013" name="Science">
        <title>The Amborella genome and the evolution of flowering plants.</title>
        <authorList>
            <consortium name="Amborella Genome Project"/>
        </authorList>
    </citation>
    <scope>NUCLEOTIDE SEQUENCE [LARGE SCALE GENOMIC DNA]</scope>
</reference>
<keyword evidence="2" id="KW-1185">Reference proteome</keyword>